<dbReference type="PANTHER" id="PTHR43788:SF8">
    <property type="entry name" value="DNA-BINDING PROTEIN SMUBP-2"/>
    <property type="match status" value="1"/>
</dbReference>
<evidence type="ECO:0000313" key="7">
    <source>
        <dbReference type="EMBL" id="GAA4717298.1"/>
    </source>
</evidence>
<dbReference type="InterPro" id="IPR038720">
    <property type="entry name" value="YprB_RNase_H-like_dom"/>
</dbReference>
<comment type="caution">
    <text evidence="7">The sequence shown here is derived from an EMBL/GenBank/DDBJ whole genome shotgun (WGS) entry which is preliminary data.</text>
</comment>
<keyword evidence="8" id="KW-1185">Reference proteome</keyword>
<dbReference type="NCBIfam" id="TIGR03491">
    <property type="entry name" value="TM0106 family RecB-like putative nuclease"/>
    <property type="match status" value="1"/>
</dbReference>
<keyword evidence="3" id="KW-0347">Helicase</keyword>
<dbReference type="EMBL" id="BAABLO010000004">
    <property type="protein sequence ID" value="GAA4717298.1"/>
    <property type="molecule type" value="Genomic_DNA"/>
</dbReference>
<dbReference type="Proteomes" id="UP001500556">
    <property type="component" value="Unassembled WGS sequence"/>
</dbReference>
<evidence type="ECO:0000256" key="4">
    <source>
        <dbReference type="ARBA" id="ARBA00022840"/>
    </source>
</evidence>
<dbReference type="CDD" id="cd18808">
    <property type="entry name" value="SF1_C_Upf1"/>
    <property type="match status" value="1"/>
</dbReference>
<dbReference type="RefSeq" id="WP_345501966.1">
    <property type="nucleotide sequence ID" value="NZ_BAABLO010000004.1"/>
</dbReference>
<dbReference type="Pfam" id="PF13482">
    <property type="entry name" value="RNase_H_2"/>
    <property type="match status" value="1"/>
</dbReference>
<organism evidence="7 8">
    <name type="scientific">Pedococcus ginsenosidimutans</name>
    <dbReference type="NCBI Taxonomy" id="490570"/>
    <lineage>
        <taxon>Bacteria</taxon>
        <taxon>Bacillati</taxon>
        <taxon>Actinomycetota</taxon>
        <taxon>Actinomycetes</taxon>
        <taxon>Micrococcales</taxon>
        <taxon>Intrasporangiaceae</taxon>
        <taxon>Pedococcus</taxon>
    </lineage>
</organism>
<protein>
    <submittedName>
        <fullName evidence="7">TM0106 family RecB-like putative nuclease</fullName>
    </submittedName>
</protein>
<dbReference type="Pfam" id="PF13087">
    <property type="entry name" value="AAA_12"/>
    <property type="match status" value="1"/>
</dbReference>
<evidence type="ECO:0000256" key="1">
    <source>
        <dbReference type="ARBA" id="ARBA00022741"/>
    </source>
</evidence>
<dbReference type="InterPro" id="IPR027417">
    <property type="entry name" value="P-loop_NTPase"/>
</dbReference>
<gene>
    <name evidence="7" type="ORF">GCM10025782_13010</name>
</gene>
<dbReference type="PANTHER" id="PTHR43788">
    <property type="entry name" value="DNA2/NAM7 HELICASE FAMILY MEMBER"/>
    <property type="match status" value="1"/>
</dbReference>
<dbReference type="InterPro" id="IPR050534">
    <property type="entry name" value="Coronavir_polyprotein_1ab"/>
</dbReference>
<name>A0ABP8Y136_9MICO</name>
<dbReference type="InterPro" id="IPR019993">
    <property type="entry name" value="RecB_nuclease_TM0106_put"/>
</dbReference>
<evidence type="ECO:0000259" key="6">
    <source>
        <dbReference type="Pfam" id="PF13482"/>
    </source>
</evidence>
<proteinExistence type="predicted"/>
<keyword evidence="4" id="KW-0067">ATP-binding</keyword>
<evidence type="ECO:0000256" key="3">
    <source>
        <dbReference type="ARBA" id="ARBA00022806"/>
    </source>
</evidence>
<dbReference type="CDD" id="cd17934">
    <property type="entry name" value="DEXXQc_Upf1-like"/>
    <property type="match status" value="1"/>
</dbReference>
<dbReference type="Gene3D" id="3.40.50.300">
    <property type="entry name" value="P-loop containing nucleotide triphosphate hydrolases"/>
    <property type="match status" value="2"/>
</dbReference>
<dbReference type="InterPro" id="IPR047187">
    <property type="entry name" value="SF1_C_Upf1"/>
</dbReference>
<dbReference type="SUPFAM" id="SSF52540">
    <property type="entry name" value="P-loop containing nucleoside triphosphate hydrolases"/>
    <property type="match status" value="1"/>
</dbReference>
<keyword evidence="2" id="KW-0378">Hydrolase</keyword>
<keyword evidence="1" id="KW-0547">Nucleotide-binding</keyword>
<reference evidence="8" key="1">
    <citation type="journal article" date="2019" name="Int. J. Syst. Evol. Microbiol.">
        <title>The Global Catalogue of Microorganisms (GCM) 10K type strain sequencing project: providing services to taxonomists for standard genome sequencing and annotation.</title>
        <authorList>
            <consortium name="The Broad Institute Genomics Platform"/>
            <consortium name="The Broad Institute Genome Sequencing Center for Infectious Disease"/>
            <person name="Wu L."/>
            <person name="Ma J."/>
        </authorList>
    </citation>
    <scope>NUCLEOTIDE SEQUENCE [LARGE SCALE GENOMIC DNA]</scope>
    <source>
        <strain evidence="8">JCM 18961</strain>
    </source>
</reference>
<feature type="domain" description="YprB ribonuclease H-like" evidence="6">
    <location>
        <begin position="322"/>
        <end position="502"/>
    </location>
</feature>
<dbReference type="Pfam" id="PF13604">
    <property type="entry name" value="AAA_30"/>
    <property type="match status" value="1"/>
</dbReference>
<evidence type="ECO:0000259" key="5">
    <source>
        <dbReference type="Pfam" id="PF13087"/>
    </source>
</evidence>
<accession>A0ABP8Y136</accession>
<evidence type="ECO:0000313" key="8">
    <source>
        <dbReference type="Proteomes" id="UP001500556"/>
    </source>
</evidence>
<evidence type="ECO:0000256" key="2">
    <source>
        <dbReference type="ARBA" id="ARBA00022801"/>
    </source>
</evidence>
<feature type="domain" description="DNA2/NAM7 helicase-like C-terminal" evidence="5">
    <location>
        <begin position="885"/>
        <end position="1077"/>
    </location>
</feature>
<dbReference type="InterPro" id="IPR041679">
    <property type="entry name" value="DNA2/NAM7-like_C"/>
</dbReference>
<sequence>MQRVDGRLVLSATDLTKHVACPHVTTLDLAALDTPATELGATEPDDALNLIFEKGIAHEKNYLESLRAQGLTIVEIASEGRDEEGKRAAEAATVEAMRDGADVVYQATLYDGEWIGYADFLLKCDRPSEFGDYSYDIADTKLARRLKVPALLQMATYAERLMTLQGVAPAYLVVVTGDKEQHPWRLVDVAPYARRRREALLDAINDPVPSEATPTAHCAQCRWETRCATEWLKADDLVQVAGIRGSQRQALRDAGITTMAELAAAEPRAVVEALGSQSAHGLQRQATLQVEERTTGEPAYELLTPEAGRGLQRLPQPSDGDVYLDFEGDPWADDGVGREYLAGLWDRHGAFTSWWAHDAAAEKKLVEDLIDHLMLRWQADPQMHVYHYAAYERTALQRLTGRYGTREAELDQLLRAERLVDLYAVVRQGVRVSKPSYSIKKLEDFYWGHTRSAGTAEAVGSAMDSVIEYERWLVDQDQRILERIEAYNREDVRSTHDLHGWLEQLRDELEGLGVPLSRPVPAEVKEVGDAERAETELASALVEAGHELLAGLVGWHRREARPAWWEFFRYAELATAELVEDATAIGDVGEPIHFDNILSKTGKVTSKVWRYPFPPQDCKVVLGQYAQDVDTHASVGKVVDADPEAGWIDLSMRASSDPPSVRGLGPPGPLNDQVLRDSLASTGRLALRGGDSLALRLLHRQVPSASSLMAGDGESPADVVRRVGTSLGGDVLAVQGPPGTGKTYAAARLICALLDQGKKVGVTALSHSVIRHVLEAVERPALQKVSSDEDDSPGGGLVELTTDNGAVLGALTSGETALVGGSAWLWSRTDMAGAVDVLVVDEAGQFSLANAVAVSPAATSMVLLGDPQQLSQPTQAVHPFGAGVSALEHLLDGHDTMPADRGVFLGTTRRMHPSVTEFVSELAYEGRLDALPGLEQQVVGGGGQLGGHGLRWVPVEHVGRESSSPEEAAAIGEIVDELLTRQWTNHEGVTATLREKDILLVAPFNAQVATLRALLPDGIRVGTVDKFQGREGAVVIYSLTSSSAADAPRGVGFLYDLHRLNVAVSRARSMSIILGNPALLDAPVNTPEQLRSVNALCRYVDDATTVSTGESGAKDG</sequence>